<keyword evidence="4" id="KW-1185">Reference proteome</keyword>
<dbReference type="OrthoDB" id="2608216at2759"/>
<keyword evidence="1" id="KW-0472">Membrane</keyword>
<feature type="domain" description="DEAD/DEAH-box helicase" evidence="2">
    <location>
        <begin position="11"/>
        <end position="63"/>
    </location>
</feature>
<dbReference type="InterPro" id="IPR027417">
    <property type="entry name" value="P-loop_NTPase"/>
</dbReference>
<evidence type="ECO:0000259" key="2">
    <source>
        <dbReference type="Pfam" id="PF00270"/>
    </source>
</evidence>
<dbReference type="Proteomes" id="UP000799428">
    <property type="component" value="Unassembled WGS sequence"/>
</dbReference>
<protein>
    <recommendedName>
        <fullName evidence="2">DEAD/DEAH-box helicase domain-containing protein</fullName>
    </recommendedName>
</protein>
<evidence type="ECO:0000313" key="4">
    <source>
        <dbReference type="Proteomes" id="UP000799428"/>
    </source>
</evidence>
<dbReference type="Pfam" id="PF00270">
    <property type="entry name" value="DEAD"/>
    <property type="match status" value="1"/>
</dbReference>
<dbReference type="GO" id="GO:0003676">
    <property type="term" value="F:nucleic acid binding"/>
    <property type="evidence" value="ECO:0007669"/>
    <property type="project" value="InterPro"/>
</dbReference>
<reference evidence="3" key="1">
    <citation type="journal article" date="2020" name="Stud. Mycol.">
        <title>101 Dothideomycetes genomes: a test case for predicting lifestyles and emergence of pathogens.</title>
        <authorList>
            <person name="Haridas S."/>
            <person name="Albert R."/>
            <person name="Binder M."/>
            <person name="Bloem J."/>
            <person name="Labutti K."/>
            <person name="Salamov A."/>
            <person name="Andreopoulos B."/>
            <person name="Baker S."/>
            <person name="Barry K."/>
            <person name="Bills G."/>
            <person name="Bluhm B."/>
            <person name="Cannon C."/>
            <person name="Castanera R."/>
            <person name="Culley D."/>
            <person name="Daum C."/>
            <person name="Ezra D."/>
            <person name="Gonzalez J."/>
            <person name="Henrissat B."/>
            <person name="Kuo A."/>
            <person name="Liang C."/>
            <person name="Lipzen A."/>
            <person name="Lutzoni F."/>
            <person name="Magnuson J."/>
            <person name="Mondo S."/>
            <person name="Nolan M."/>
            <person name="Ohm R."/>
            <person name="Pangilinan J."/>
            <person name="Park H.-J."/>
            <person name="Ramirez L."/>
            <person name="Alfaro M."/>
            <person name="Sun H."/>
            <person name="Tritt A."/>
            <person name="Yoshinaga Y."/>
            <person name="Zwiers L.-H."/>
            <person name="Turgeon B."/>
            <person name="Goodwin S."/>
            <person name="Spatafora J."/>
            <person name="Crous P."/>
            <person name="Grigoriev I."/>
        </authorList>
    </citation>
    <scope>NUCLEOTIDE SEQUENCE</scope>
    <source>
        <strain evidence="3">CBS 279.74</strain>
    </source>
</reference>
<sequence length="65" mass="7130">MYRLDAIFCSKQVEAIQAIIAGKSLVVLVKPTGSSKSLAFMLPAFSRSYSLTVIFLPLIILQLNI</sequence>
<dbReference type="SUPFAM" id="SSF52540">
    <property type="entry name" value="P-loop containing nucleoside triphosphate hydrolases"/>
    <property type="match status" value="1"/>
</dbReference>
<name>A0A6G1JQ29_9PLEO</name>
<dbReference type="InterPro" id="IPR011545">
    <property type="entry name" value="DEAD/DEAH_box_helicase_dom"/>
</dbReference>
<accession>A0A6G1JQ29</accession>
<organism evidence="3 4">
    <name type="scientific">Pleomassaria siparia CBS 279.74</name>
    <dbReference type="NCBI Taxonomy" id="1314801"/>
    <lineage>
        <taxon>Eukaryota</taxon>
        <taxon>Fungi</taxon>
        <taxon>Dikarya</taxon>
        <taxon>Ascomycota</taxon>
        <taxon>Pezizomycotina</taxon>
        <taxon>Dothideomycetes</taxon>
        <taxon>Pleosporomycetidae</taxon>
        <taxon>Pleosporales</taxon>
        <taxon>Pleomassariaceae</taxon>
        <taxon>Pleomassaria</taxon>
    </lineage>
</organism>
<dbReference type="GO" id="GO:0005524">
    <property type="term" value="F:ATP binding"/>
    <property type="evidence" value="ECO:0007669"/>
    <property type="project" value="InterPro"/>
</dbReference>
<evidence type="ECO:0000256" key="1">
    <source>
        <dbReference type="SAM" id="Phobius"/>
    </source>
</evidence>
<proteinExistence type="predicted"/>
<feature type="transmembrane region" description="Helical" evidence="1">
    <location>
        <begin position="38"/>
        <end position="61"/>
    </location>
</feature>
<keyword evidence="1" id="KW-1133">Transmembrane helix</keyword>
<dbReference type="EMBL" id="MU005797">
    <property type="protein sequence ID" value="KAF2702610.1"/>
    <property type="molecule type" value="Genomic_DNA"/>
</dbReference>
<dbReference type="AlphaFoldDB" id="A0A6G1JQ29"/>
<evidence type="ECO:0000313" key="3">
    <source>
        <dbReference type="EMBL" id="KAF2702610.1"/>
    </source>
</evidence>
<dbReference type="Gene3D" id="3.40.50.300">
    <property type="entry name" value="P-loop containing nucleotide triphosphate hydrolases"/>
    <property type="match status" value="1"/>
</dbReference>
<gene>
    <name evidence="3" type="ORF">K504DRAFT_394184</name>
</gene>
<keyword evidence="1" id="KW-0812">Transmembrane</keyword>